<accession>A0A2W2CFV0</accession>
<organism evidence="1 2">
    <name type="scientific">Micromonospora endophytica</name>
    <dbReference type="NCBI Taxonomy" id="515350"/>
    <lineage>
        <taxon>Bacteria</taxon>
        <taxon>Bacillati</taxon>
        <taxon>Actinomycetota</taxon>
        <taxon>Actinomycetes</taxon>
        <taxon>Micromonosporales</taxon>
        <taxon>Micromonosporaceae</taxon>
        <taxon>Micromonospora</taxon>
    </lineage>
</organism>
<dbReference type="EMBL" id="POTX01000188">
    <property type="protein sequence ID" value="PZF90638.1"/>
    <property type="molecule type" value="Genomic_DNA"/>
</dbReference>
<protein>
    <submittedName>
        <fullName evidence="1">Uncharacterized protein</fullName>
    </submittedName>
</protein>
<reference evidence="1 2" key="1">
    <citation type="submission" date="2018-01" db="EMBL/GenBank/DDBJ databases">
        <title>Draft genome sequence of Jishengella endophytica.</title>
        <authorList>
            <person name="Sahin N."/>
            <person name="Ay H."/>
            <person name="Saygin H."/>
        </authorList>
    </citation>
    <scope>NUCLEOTIDE SEQUENCE [LARGE SCALE GENOMIC DNA]</scope>
    <source>
        <strain evidence="1 2">DSM 45430</strain>
    </source>
</reference>
<keyword evidence="2" id="KW-1185">Reference proteome</keyword>
<dbReference type="Proteomes" id="UP000248627">
    <property type="component" value="Unassembled WGS sequence"/>
</dbReference>
<gene>
    <name evidence="1" type="ORF">C1I93_22540</name>
</gene>
<evidence type="ECO:0000313" key="2">
    <source>
        <dbReference type="Proteomes" id="UP000248627"/>
    </source>
</evidence>
<proteinExistence type="predicted"/>
<feature type="non-terminal residue" evidence="1">
    <location>
        <position position="1"/>
    </location>
</feature>
<dbReference type="Pfam" id="PF20060">
    <property type="entry name" value="DUF6459"/>
    <property type="match status" value="1"/>
</dbReference>
<sequence>ALTTATPAATRVAHLFVASCLEVFNGFRSPVQLRRHLDPVRSAQLLPELARATARNAPVRRRTPRPGLHLRRLRVCEPRPTAIEAAAVLSGTAGRSWAMALRLEQRRGHWLCTDLRVL</sequence>
<evidence type="ECO:0000313" key="1">
    <source>
        <dbReference type="EMBL" id="PZF90638.1"/>
    </source>
</evidence>
<name>A0A2W2CFV0_9ACTN</name>
<comment type="caution">
    <text evidence="1">The sequence shown here is derived from an EMBL/GenBank/DDBJ whole genome shotgun (WGS) entry which is preliminary data.</text>
</comment>
<dbReference type="RefSeq" id="WP_258378328.1">
    <property type="nucleotide sequence ID" value="NZ_POTX01000188.1"/>
</dbReference>
<dbReference type="InterPro" id="IPR045596">
    <property type="entry name" value="DUF6459"/>
</dbReference>
<dbReference type="AlphaFoldDB" id="A0A2W2CFV0"/>